<dbReference type="PANTHER" id="PTHR33693">
    <property type="entry name" value="TYPE-5 URACIL-DNA GLYCOSYLASE"/>
    <property type="match status" value="1"/>
</dbReference>
<organism evidence="9 10">
    <name type="scientific">Halobacterium litoreum</name>
    <dbReference type="NCBI Taxonomy" id="2039234"/>
    <lineage>
        <taxon>Archaea</taxon>
        <taxon>Methanobacteriati</taxon>
        <taxon>Methanobacteriota</taxon>
        <taxon>Stenosarchaea group</taxon>
        <taxon>Halobacteria</taxon>
        <taxon>Halobacteriales</taxon>
        <taxon>Halobacteriaceae</taxon>
        <taxon>Halobacterium</taxon>
    </lineage>
</organism>
<evidence type="ECO:0000256" key="1">
    <source>
        <dbReference type="ARBA" id="ARBA00022485"/>
    </source>
</evidence>
<dbReference type="GO" id="GO:0046872">
    <property type="term" value="F:metal ion binding"/>
    <property type="evidence" value="ECO:0007669"/>
    <property type="project" value="UniProtKB-KW"/>
</dbReference>
<evidence type="ECO:0000256" key="2">
    <source>
        <dbReference type="ARBA" id="ARBA00022723"/>
    </source>
</evidence>
<proteinExistence type="predicted"/>
<keyword evidence="4" id="KW-0378">Hydrolase</keyword>
<dbReference type="GO" id="GO:0006281">
    <property type="term" value="P:DNA repair"/>
    <property type="evidence" value="ECO:0007669"/>
    <property type="project" value="UniProtKB-KW"/>
</dbReference>
<protein>
    <submittedName>
        <fullName evidence="9">Uracil-DNA glycosylase family protein</fullName>
    </submittedName>
</protein>
<sequence length="205" mass="22328">MQNVTDRTSNPFDMQPPCESFVPGYGDANADFHVVGDHPGIHGGADTGVPFTGTLAGDRLRDALAAAGLLDADGEPVDTFLSYLHMCVPDGAPTQADYTELEPFFDAELRAITAHVLLPVGERATRHVLANYTAIHPDEVDLTEAHATELRGSGWLVVPALDPAEWTDSEESRYVAALRDLRETDYHREADLGRFLVGPEPYTVR</sequence>
<dbReference type="SUPFAM" id="SSF52141">
    <property type="entry name" value="Uracil-DNA glycosylase-like"/>
    <property type="match status" value="1"/>
</dbReference>
<evidence type="ECO:0000256" key="5">
    <source>
        <dbReference type="ARBA" id="ARBA00023004"/>
    </source>
</evidence>
<evidence type="ECO:0000256" key="7">
    <source>
        <dbReference type="ARBA" id="ARBA00023204"/>
    </source>
</evidence>
<evidence type="ECO:0000259" key="8">
    <source>
        <dbReference type="SMART" id="SM00986"/>
    </source>
</evidence>
<dbReference type="PANTHER" id="PTHR33693:SF1">
    <property type="entry name" value="TYPE-4 URACIL-DNA GLYCOSYLASE"/>
    <property type="match status" value="1"/>
</dbReference>
<evidence type="ECO:0000256" key="4">
    <source>
        <dbReference type="ARBA" id="ARBA00022801"/>
    </source>
</evidence>
<dbReference type="SMART" id="SM00986">
    <property type="entry name" value="UDG"/>
    <property type="match status" value="1"/>
</dbReference>
<keyword evidence="7" id="KW-0234">DNA repair</keyword>
<evidence type="ECO:0000313" key="10">
    <source>
        <dbReference type="Proteomes" id="UP001595660"/>
    </source>
</evidence>
<keyword evidence="3" id="KW-0227">DNA damage</keyword>
<keyword evidence="10" id="KW-1185">Reference proteome</keyword>
<dbReference type="AlphaFoldDB" id="A0ABD5NI18"/>
<dbReference type="InterPro" id="IPR051536">
    <property type="entry name" value="UDG_Type-4/5"/>
</dbReference>
<keyword evidence="1" id="KW-0004">4Fe-4S</keyword>
<dbReference type="EMBL" id="JBHRWN010000002">
    <property type="protein sequence ID" value="MFC3478842.1"/>
    <property type="molecule type" value="Genomic_DNA"/>
</dbReference>
<name>A0ABD5NI18_9EURY</name>
<gene>
    <name evidence="9" type="ORF">ACFOKC_14015</name>
</gene>
<dbReference type="GeneID" id="69118143"/>
<dbReference type="Gene3D" id="3.40.470.10">
    <property type="entry name" value="Uracil-DNA glycosylase-like domain"/>
    <property type="match status" value="1"/>
</dbReference>
<feature type="domain" description="Uracil-DNA glycosylase-like" evidence="8">
    <location>
        <begin position="23"/>
        <end position="179"/>
    </location>
</feature>
<dbReference type="InterPro" id="IPR005122">
    <property type="entry name" value="Uracil-DNA_glycosylase-like"/>
</dbReference>
<keyword evidence="5" id="KW-0408">Iron</keyword>
<evidence type="ECO:0000256" key="6">
    <source>
        <dbReference type="ARBA" id="ARBA00023014"/>
    </source>
</evidence>
<evidence type="ECO:0000256" key="3">
    <source>
        <dbReference type="ARBA" id="ARBA00022763"/>
    </source>
</evidence>
<dbReference type="SMART" id="SM00987">
    <property type="entry name" value="UreE_C"/>
    <property type="match status" value="1"/>
</dbReference>
<dbReference type="InterPro" id="IPR036895">
    <property type="entry name" value="Uracil-DNA_glycosylase-like_sf"/>
</dbReference>
<dbReference type="GO" id="GO:0097506">
    <property type="term" value="F:deaminated base DNA N-glycosylase activity"/>
    <property type="evidence" value="ECO:0007669"/>
    <property type="project" value="UniProtKB-ARBA"/>
</dbReference>
<keyword evidence="2" id="KW-0479">Metal-binding</keyword>
<reference evidence="9 10" key="1">
    <citation type="journal article" date="2019" name="Int. J. Syst. Evol. Microbiol.">
        <title>The Global Catalogue of Microorganisms (GCM) 10K type strain sequencing project: providing services to taxonomists for standard genome sequencing and annotation.</title>
        <authorList>
            <consortium name="The Broad Institute Genomics Platform"/>
            <consortium name="The Broad Institute Genome Sequencing Center for Infectious Disease"/>
            <person name="Wu L."/>
            <person name="Ma J."/>
        </authorList>
    </citation>
    <scope>NUCLEOTIDE SEQUENCE [LARGE SCALE GENOMIC DNA]</scope>
    <source>
        <strain evidence="9 10">CGMCC 1.12562</strain>
    </source>
</reference>
<dbReference type="GO" id="GO:0051539">
    <property type="term" value="F:4 iron, 4 sulfur cluster binding"/>
    <property type="evidence" value="ECO:0007669"/>
    <property type="project" value="UniProtKB-KW"/>
</dbReference>
<accession>A0ABD5NI18</accession>
<keyword evidence="6" id="KW-0411">Iron-sulfur</keyword>
<dbReference type="Pfam" id="PF03167">
    <property type="entry name" value="UDG"/>
    <property type="match status" value="1"/>
</dbReference>
<comment type="caution">
    <text evidence="9">The sequence shown here is derived from an EMBL/GenBank/DDBJ whole genome shotgun (WGS) entry which is preliminary data.</text>
</comment>
<dbReference type="Proteomes" id="UP001595660">
    <property type="component" value="Unassembled WGS sequence"/>
</dbReference>
<dbReference type="RefSeq" id="WP_232569681.1">
    <property type="nucleotide sequence ID" value="NZ_CP089466.1"/>
</dbReference>
<evidence type="ECO:0000313" key="9">
    <source>
        <dbReference type="EMBL" id="MFC3478842.1"/>
    </source>
</evidence>